<evidence type="ECO:0000256" key="5">
    <source>
        <dbReference type="ARBA" id="ARBA00023242"/>
    </source>
</evidence>
<organism evidence="8 9">
    <name type="scientific">Penicillium egyptiacum</name>
    <dbReference type="NCBI Taxonomy" id="1303716"/>
    <lineage>
        <taxon>Eukaryota</taxon>
        <taxon>Fungi</taxon>
        <taxon>Dikarya</taxon>
        <taxon>Ascomycota</taxon>
        <taxon>Pezizomycotina</taxon>
        <taxon>Eurotiomycetes</taxon>
        <taxon>Eurotiomycetidae</taxon>
        <taxon>Eurotiales</taxon>
        <taxon>Aspergillaceae</taxon>
        <taxon>Penicillium</taxon>
    </lineage>
</organism>
<accession>A0A9W4K5G8</accession>
<proteinExistence type="predicted"/>
<comment type="caution">
    <text evidence="8">The sequence shown here is derived from an EMBL/GenBank/DDBJ whole genome shotgun (WGS) entry which is preliminary data.</text>
</comment>
<feature type="domain" description="Xylanolytic transcriptional activator regulatory" evidence="7">
    <location>
        <begin position="251"/>
        <end position="375"/>
    </location>
</feature>
<name>A0A9W4K5G8_9EURO</name>
<evidence type="ECO:0000256" key="4">
    <source>
        <dbReference type="ARBA" id="ARBA00023163"/>
    </source>
</evidence>
<keyword evidence="9" id="KW-1185">Reference proteome</keyword>
<dbReference type="GO" id="GO:0008270">
    <property type="term" value="F:zinc ion binding"/>
    <property type="evidence" value="ECO:0007669"/>
    <property type="project" value="InterPro"/>
</dbReference>
<evidence type="ECO:0000313" key="8">
    <source>
        <dbReference type="EMBL" id="CAG8888864.1"/>
    </source>
</evidence>
<dbReference type="GO" id="GO:0005634">
    <property type="term" value="C:nucleus"/>
    <property type="evidence" value="ECO:0007669"/>
    <property type="project" value="UniProtKB-SubCell"/>
</dbReference>
<dbReference type="Proteomes" id="UP001154252">
    <property type="component" value="Unassembled WGS sequence"/>
</dbReference>
<comment type="subcellular location">
    <subcellularLocation>
        <location evidence="1">Nucleus</location>
    </subcellularLocation>
</comment>
<evidence type="ECO:0000313" key="9">
    <source>
        <dbReference type="Proteomes" id="UP001154252"/>
    </source>
</evidence>
<dbReference type="InterPro" id="IPR007219">
    <property type="entry name" value="XnlR_reg_dom"/>
</dbReference>
<reference evidence="8" key="1">
    <citation type="submission" date="2021-07" db="EMBL/GenBank/DDBJ databases">
        <authorList>
            <person name="Branca A.L. A."/>
        </authorList>
    </citation>
    <scope>NUCLEOTIDE SEQUENCE</scope>
</reference>
<dbReference type="InterPro" id="IPR050987">
    <property type="entry name" value="AtrR-like"/>
</dbReference>
<keyword evidence="4" id="KW-0804">Transcription</keyword>
<dbReference type="PANTHER" id="PTHR46910">
    <property type="entry name" value="TRANSCRIPTION FACTOR PDR1"/>
    <property type="match status" value="1"/>
</dbReference>
<feature type="region of interest" description="Disordered" evidence="6">
    <location>
        <begin position="43"/>
        <end position="69"/>
    </location>
</feature>
<dbReference type="OrthoDB" id="39175at2759"/>
<evidence type="ECO:0000256" key="2">
    <source>
        <dbReference type="ARBA" id="ARBA00023015"/>
    </source>
</evidence>
<evidence type="ECO:0000256" key="1">
    <source>
        <dbReference type="ARBA" id="ARBA00004123"/>
    </source>
</evidence>
<evidence type="ECO:0000256" key="3">
    <source>
        <dbReference type="ARBA" id="ARBA00023125"/>
    </source>
</evidence>
<dbReference type="GO" id="GO:0006351">
    <property type="term" value="P:DNA-templated transcription"/>
    <property type="evidence" value="ECO:0007669"/>
    <property type="project" value="InterPro"/>
</dbReference>
<gene>
    <name evidence="8" type="ORF">PEGY_LOCUS1828</name>
</gene>
<dbReference type="GO" id="GO:0003700">
    <property type="term" value="F:DNA-binding transcription factor activity"/>
    <property type="evidence" value="ECO:0007669"/>
    <property type="project" value="InterPro"/>
</dbReference>
<dbReference type="CDD" id="cd12148">
    <property type="entry name" value="fungal_TF_MHR"/>
    <property type="match status" value="1"/>
</dbReference>
<protein>
    <recommendedName>
        <fullName evidence="7">Xylanolytic transcriptional activator regulatory domain-containing protein</fullName>
    </recommendedName>
</protein>
<sequence length="705" mass="78016">MHKLIHHPAIAISNERIHSIIKRLSSLEDSLADVTSLAAASKSSPCSRGIAPANEASKPISSLSSNSSTTLAHNKTGYPLCNDEASLHRTTHLHYTNGALPSDNDLSSLAIEGLEPTSLYPPCLEARSFLLDQLRDNGPSGTSRRIVLESALSFVERMPNRESVARGQTPQDPDTRVSVASLFEEPPITVDLLYTMLNDDAKASQRAYLYEYTFCIRPLTLQKMAFALLEKDGNEQTLLQYTVCVHCKAYCYIASLPLSTQSLQMQRHLRQKAQRHMDSAIAALDCLSLSLKPSLLFMQTLLAGGILSQYQGDTAKCWTLIAHASTICKALGWHDPTSFTFDPQNEAESEIFAAVHQCYVLDKSISMKHNRPVSLPGLGYLSSLSETRFVGGPFSVVIKASLLHAQIQDKIIQQLQSNSHLSETDRVAIVTSLSEELSVLRSEYDQVRSQPGNAGDRYLHQQFIALDFTHYSLLTVICRYDPSINTAAESREKCLLYAREALLSVKWLRNRREGSDQGSEFCSVFITWSMLMFPLSPYYIIFCNVVATSHRQDFQLLSDIVEILAGVPDINSSICQLHNLCSMLVNLCKSLMNSRDGTKGVPPVLTQTPITNSDMSIGLNSFNTAGSEIEAPSGHQHLPIFGRGMDWSSPHSVARKEESCPTAPAPISGENIPTWNEDILWQLFDMQPSLECLERDTLPAMSDLT</sequence>
<evidence type="ECO:0000259" key="7">
    <source>
        <dbReference type="Pfam" id="PF04082"/>
    </source>
</evidence>
<dbReference type="EMBL" id="CAJVRC010000839">
    <property type="protein sequence ID" value="CAG8888864.1"/>
    <property type="molecule type" value="Genomic_DNA"/>
</dbReference>
<dbReference type="PANTHER" id="PTHR46910:SF37">
    <property type="entry name" value="ZN(II)2CYS6 TRANSCRIPTION FACTOR (EUROFUNG)"/>
    <property type="match status" value="1"/>
</dbReference>
<dbReference type="Pfam" id="PF04082">
    <property type="entry name" value="Fungal_trans"/>
    <property type="match status" value="1"/>
</dbReference>
<keyword evidence="2" id="KW-0805">Transcription regulation</keyword>
<keyword evidence="5" id="KW-0539">Nucleus</keyword>
<dbReference type="AlphaFoldDB" id="A0A9W4K5G8"/>
<evidence type="ECO:0000256" key="6">
    <source>
        <dbReference type="SAM" id="MobiDB-lite"/>
    </source>
</evidence>
<dbReference type="GO" id="GO:0003677">
    <property type="term" value="F:DNA binding"/>
    <property type="evidence" value="ECO:0007669"/>
    <property type="project" value="UniProtKB-KW"/>
</dbReference>
<keyword evidence="3" id="KW-0238">DNA-binding</keyword>